<feature type="compositionally biased region" description="Polar residues" evidence="3">
    <location>
        <begin position="354"/>
        <end position="373"/>
    </location>
</feature>
<feature type="region of interest" description="Disordered" evidence="3">
    <location>
        <begin position="167"/>
        <end position="207"/>
    </location>
</feature>
<sequence>MDEEFSCIKQVKKTVQLPVPLSFVTNEITGISEILDSWKRQYVKSLHGIVVDYKNVSLTSRTGFIGINNPFIYYNVTATFDLFCPNIGDIVKGRINRISREHIGCLIQNTINVTIHLSRNSSTELSQFLSLEREILFEISHFDYERKMIRVTGQITPKCIQLMKDLFPPETSDDETGSKRENSNDSLFDPLTDSSLNQNNIEQSDVKSEVLPNNSLIKIKKSKKTKNGKRESESSILLEISSMGESSDEETKIKNKSMPNQSSNTHQYNSLDEYFSSMNSNVLESVKKEVSPIKEIQDKGHGKKRKRESSLSENKKKKKTRKDKVDKINGLTIDSSDNVHLTDVEKYIKEEVSSPVQPISTTQENESVTSTILSDKLKIEKKKKKHKDKKSGASKKNSSKKNKLKSKKSKVSASGNVLKKDKKSKKHKGSKSHKKIKSKEKKGKKTHSHKKKKPSAIKSKVS</sequence>
<dbReference type="InterPro" id="IPR036898">
    <property type="entry name" value="RNA_pol_Rpb7-like_N_sf"/>
</dbReference>
<evidence type="ECO:0000256" key="1">
    <source>
        <dbReference type="ARBA" id="ARBA00022478"/>
    </source>
</evidence>
<feature type="compositionally biased region" description="Polar residues" evidence="3">
    <location>
        <begin position="257"/>
        <end position="267"/>
    </location>
</feature>
<name>A0A8X6X4R1_9ARAC</name>
<dbReference type="GO" id="GO:0000428">
    <property type="term" value="C:DNA-directed RNA polymerase complex"/>
    <property type="evidence" value="ECO:0007669"/>
    <property type="project" value="UniProtKB-KW"/>
</dbReference>
<keyword evidence="5" id="KW-1185">Reference proteome</keyword>
<feature type="compositionally biased region" description="Basic and acidic residues" evidence="3">
    <location>
        <begin position="340"/>
        <end position="352"/>
    </location>
</feature>
<dbReference type="AlphaFoldDB" id="A0A8X6X4R1"/>
<feature type="region of interest" description="Disordered" evidence="3">
    <location>
        <begin position="221"/>
        <end position="267"/>
    </location>
</feature>
<gene>
    <name evidence="4" type="primary">AVEN_185463_1</name>
    <name evidence="4" type="ORF">TNIN_18181</name>
</gene>
<accession>A0A8X6X4R1</accession>
<feature type="compositionally biased region" description="Basic residues" evidence="3">
    <location>
        <begin position="420"/>
        <end position="462"/>
    </location>
</feature>
<keyword evidence="1" id="KW-0240">DNA-directed RNA polymerase</keyword>
<dbReference type="OrthoDB" id="10250504at2759"/>
<proteinExistence type="predicted"/>
<evidence type="ECO:0000313" key="4">
    <source>
        <dbReference type="EMBL" id="GFY46071.1"/>
    </source>
</evidence>
<feature type="region of interest" description="Disordered" evidence="3">
    <location>
        <begin position="292"/>
        <end position="462"/>
    </location>
</feature>
<protein>
    <submittedName>
        <fullName evidence="4">S1 motif domain-containing protein</fullName>
    </submittedName>
</protein>
<feature type="compositionally biased region" description="Low complexity" evidence="3">
    <location>
        <begin position="234"/>
        <end position="245"/>
    </location>
</feature>
<keyword evidence="2" id="KW-0804">Transcription</keyword>
<dbReference type="Proteomes" id="UP000886998">
    <property type="component" value="Unassembled WGS sequence"/>
</dbReference>
<evidence type="ECO:0000256" key="2">
    <source>
        <dbReference type="ARBA" id="ARBA00023163"/>
    </source>
</evidence>
<dbReference type="Gene3D" id="3.30.1490.120">
    <property type="entry name" value="RNA polymerase Rpb7-like, N-terminal domain"/>
    <property type="match status" value="1"/>
</dbReference>
<feature type="compositionally biased region" description="Polar residues" evidence="3">
    <location>
        <begin position="192"/>
        <end position="203"/>
    </location>
</feature>
<feature type="compositionally biased region" description="Basic residues" evidence="3">
    <location>
        <begin position="379"/>
        <end position="410"/>
    </location>
</feature>
<evidence type="ECO:0000256" key="3">
    <source>
        <dbReference type="SAM" id="MobiDB-lite"/>
    </source>
</evidence>
<reference evidence="4" key="1">
    <citation type="submission" date="2020-08" db="EMBL/GenBank/DDBJ databases">
        <title>Multicomponent nature underlies the extraordinary mechanical properties of spider dragline silk.</title>
        <authorList>
            <person name="Kono N."/>
            <person name="Nakamura H."/>
            <person name="Mori M."/>
            <person name="Yoshida Y."/>
            <person name="Ohtoshi R."/>
            <person name="Malay A.D."/>
            <person name="Moran D.A.P."/>
            <person name="Tomita M."/>
            <person name="Numata K."/>
            <person name="Arakawa K."/>
        </authorList>
    </citation>
    <scope>NUCLEOTIDE SEQUENCE</scope>
</reference>
<organism evidence="4 5">
    <name type="scientific">Trichonephila inaurata madagascariensis</name>
    <dbReference type="NCBI Taxonomy" id="2747483"/>
    <lineage>
        <taxon>Eukaryota</taxon>
        <taxon>Metazoa</taxon>
        <taxon>Ecdysozoa</taxon>
        <taxon>Arthropoda</taxon>
        <taxon>Chelicerata</taxon>
        <taxon>Arachnida</taxon>
        <taxon>Araneae</taxon>
        <taxon>Araneomorphae</taxon>
        <taxon>Entelegynae</taxon>
        <taxon>Araneoidea</taxon>
        <taxon>Nephilidae</taxon>
        <taxon>Trichonephila</taxon>
        <taxon>Trichonephila inaurata</taxon>
    </lineage>
</organism>
<comment type="caution">
    <text evidence="4">The sequence shown here is derived from an EMBL/GenBank/DDBJ whole genome shotgun (WGS) entry which is preliminary data.</text>
</comment>
<evidence type="ECO:0000313" key="5">
    <source>
        <dbReference type="Proteomes" id="UP000886998"/>
    </source>
</evidence>
<dbReference type="EMBL" id="BMAV01005186">
    <property type="protein sequence ID" value="GFY46071.1"/>
    <property type="molecule type" value="Genomic_DNA"/>
</dbReference>